<dbReference type="Proteomes" id="UP000622405">
    <property type="component" value="Unassembled WGS sequence"/>
</dbReference>
<proteinExistence type="inferred from homology"/>
<feature type="transmembrane region" description="Helical" evidence="2">
    <location>
        <begin position="278"/>
        <end position="295"/>
    </location>
</feature>
<evidence type="ECO:0000259" key="3">
    <source>
        <dbReference type="Pfam" id="PF00892"/>
    </source>
</evidence>
<feature type="transmembrane region" description="Helical" evidence="2">
    <location>
        <begin position="93"/>
        <end position="114"/>
    </location>
</feature>
<feature type="transmembrane region" description="Helical" evidence="2">
    <location>
        <begin position="245"/>
        <end position="266"/>
    </location>
</feature>
<feature type="domain" description="EamA" evidence="3">
    <location>
        <begin position="17"/>
        <end position="164"/>
    </location>
</feature>
<reference evidence="4 5" key="1">
    <citation type="journal article" date="2020" name="mSystems">
        <title>Defining Genomic and Predicted Metabolic Features of the Acetobacterium Genus.</title>
        <authorList>
            <person name="Ross D.E."/>
            <person name="Marshall C.W."/>
            <person name="Gulliver D."/>
            <person name="May H.D."/>
            <person name="Norman R.S."/>
        </authorList>
    </citation>
    <scope>NUCLEOTIDE SEQUENCE [LARGE SCALE GENOMIC DNA]</scope>
    <source>
        <strain evidence="4 5">DSM 4132</strain>
    </source>
</reference>
<feature type="domain" description="EamA" evidence="3">
    <location>
        <begin position="179"/>
        <end position="317"/>
    </location>
</feature>
<dbReference type="PANTHER" id="PTHR22911">
    <property type="entry name" value="ACYL-MALONYL CONDENSING ENZYME-RELATED"/>
    <property type="match status" value="1"/>
</dbReference>
<feature type="transmembrane region" description="Helical" evidence="2">
    <location>
        <begin position="49"/>
        <end position="72"/>
    </location>
</feature>
<dbReference type="RefSeq" id="WP_035356711.1">
    <property type="nucleotide sequence ID" value="NZ_WJBE01000004.1"/>
</dbReference>
<evidence type="ECO:0000313" key="5">
    <source>
        <dbReference type="Proteomes" id="UP000622405"/>
    </source>
</evidence>
<feature type="transmembrane region" description="Helical" evidence="2">
    <location>
        <begin position="301"/>
        <end position="319"/>
    </location>
</feature>
<feature type="transmembrane region" description="Helical" evidence="2">
    <location>
        <begin position="147"/>
        <end position="167"/>
    </location>
</feature>
<dbReference type="InterPro" id="IPR000620">
    <property type="entry name" value="EamA_dom"/>
</dbReference>
<protein>
    <submittedName>
        <fullName evidence="4">EamA family transporter</fullName>
    </submittedName>
</protein>
<keyword evidence="2" id="KW-1133">Transmembrane helix</keyword>
<keyword evidence="2" id="KW-0472">Membrane</keyword>
<dbReference type="SUPFAM" id="SSF103481">
    <property type="entry name" value="Multidrug resistance efflux transporter EmrE"/>
    <property type="match status" value="2"/>
</dbReference>
<accession>A0ABR6YVE1</accession>
<keyword evidence="2" id="KW-0812">Transmembrane</keyword>
<evidence type="ECO:0000256" key="1">
    <source>
        <dbReference type="ARBA" id="ARBA00007362"/>
    </source>
</evidence>
<feature type="transmembrane region" description="Helical" evidence="2">
    <location>
        <begin position="21"/>
        <end position="43"/>
    </location>
</feature>
<dbReference type="Gene3D" id="1.10.3730.20">
    <property type="match status" value="1"/>
</dbReference>
<dbReference type="PANTHER" id="PTHR22911:SF137">
    <property type="entry name" value="SOLUTE CARRIER FAMILY 35 MEMBER G2-RELATED"/>
    <property type="match status" value="1"/>
</dbReference>
<feature type="transmembrane region" description="Helical" evidence="2">
    <location>
        <begin position="218"/>
        <end position="239"/>
    </location>
</feature>
<dbReference type="Pfam" id="PF00892">
    <property type="entry name" value="EamA"/>
    <property type="match status" value="2"/>
</dbReference>
<evidence type="ECO:0000313" key="4">
    <source>
        <dbReference type="EMBL" id="MBC3899148.1"/>
    </source>
</evidence>
<feature type="transmembrane region" description="Helical" evidence="2">
    <location>
        <begin position="120"/>
        <end position="140"/>
    </location>
</feature>
<comment type="caution">
    <text evidence="4">The sequence shown here is derived from an EMBL/GenBank/DDBJ whole genome shotgun (WGS) entry which is preliminary data.</text>
</comment>
<comment type="similarity">
    <text evidence="1">Belongs to the EamA transporter family.</text>
</comment>
<evidence type="ECO:0000256" key="2">
    <source>
        <dbReference type="SAM" id="Phobius"/>
    </source>
</evidence>
<organism evidence="4 5">
    <name type="scientific">Acetobacterium malicum</name>
    <dbReference type="NCBI Taxonomy" id="52692"/>
    <lineage>
        <taxon>Bacteria</taxon>
        <taxon>Bacillati</taxon>
        <taxon>Bacillota</taxon>
        <taxon>Clostridia</taxon>
        <taxon>Eubacteriales</taxon>
        <taxon>Eubacteriaceae</taxon>
        <taxon>Acetobacterium</taxon>
    </lineage>
</organism>
<keyword evidence="5" id="KW-1185">Reference proteome</keyword>
<dbReference type="InterPro" id="IPR037185">
    <property type="entry name" value="EmrE-like"/>
</dbReference>
<feature type="transmembrane region" description="Helical" evidence="2">
    <location>
        <begin position="173"/>
        <end position="197"/>
    </location>
</feature>
<name>A0ABR6YVE1_9FIRM</name>
<sequence length="330" mass="34718">MNTTERLEKQELRHAKSGLGFGVVSGMTWGLSGVIMSIAFGMAPFTEGASLLVAPLVGAALHDGFAGFWVFLFNLFNGKWREYGRSLRTKPGLLVCLAAMFGGPIGMSGYMLGITLAGPSYALAITAIYPAIGAILSVVILKEKIGVRTWIGILLSIIGVAIVSWVPPDATSFPYFYAGIALAFLAAIGWGTEGVVSGFGMDMVDPEVAVGIREATSFVVYFVAVIPLLLGVVGYQMLFGAFTTASIGVIAIAALLGGGSYICWYLAINKTGASRAMALNITYALWSVFFSWLLLGTQITPTLIIGGLTIVAGAVLVGANPKELINLRKV</sequence>
<dbReference type="EMBL" id="WJBE01000004">
    <property type="protein sequence ID" value="MBC3899148.1"/>
    <property type="molecule type" value="Genomic_DNA"/>
</dbReference>
<gene>
    <name evidence="4" type="ORF">GH811_05900</name>
</gene>